<dbReference type="InterPro" id="IPR027469">
    <property type="entry name" value="Cation_efflux_TMD_sf"/>
</dbReference>
<sequence>MALLTDDRFRNAEYAAWVGIVGNLALVLAKGTVGWLANSKALMADAVHSASDTVGAIAVLTGIRDSKRNRDRNQTIGQSKAAPVAAIIVTVILMLFALEIGISSIKALYAGVTEPPEWSAFVMLLISVIVRETMFRYKFRLGTKMKSQALIANAWEHRSDVYASLTAAIGVLGAILGGILDMPWLYVLDSAAGLVVSFLVLKTGYSLIKETVSPSRDETLRREDEQELLQAVHRVKGVITVDELHAREQGHYVIVDMKISVNPRITVMEGHDIAKTVKHMLMTRFIHVADVFIHVHPYDPGYPYKNNVDPQQDDAPTLLH</sequence>
<dbReference type="PANTHER" id="PTHR43840:SF15">
    <property type="entry name" value="MITOCHONDRIAL METAL TRANSPORTER 1-RELATED"/>
    <property type="match status" value="1"/>
</dbReference>
<keyword evidence="3" id="KW-0813">Transport</keyword>
<feature type="transmembrane region" description="Helical" evidence="7">
    <location>
        <begin position="12"/>
        <end position="29"/>
    </location>
</feature>
<dbReference type="Gene3D" id="3.30.70.1350">
    <property type="entry name" value="Cation efflux protein, cytoplasmic domain"/>
    <property type="match status" value="1"/>
</dbReference>
<keyword evidence="5 7" id="KW-1133">Transmembrane helix</keyword>
<evidence type="ECO:0000256" key="1">
    <source>
        <dbReference type="ARBA" id="ARBA00004141"/>
    </source>
</evidence>
<feature type="transmembrane region" description="Helical" evidence="7">
    <location>
        <begin position="160"/>
        <end position="180"/>
    </location>
</feature>
<evidence type="ECO:0000256" key="4">
    <source>
        <dbReference type="ARBA" id="ARBA00022692"/>
    </source>
</evidence>
<evidence type="ECO:0000256" key="3">
    <source>
        <dbReference type="ARBA" id="ARBA00022448"/>
    </source>
</evidence>
<dbReference type="Gene3D" id="1.20.1510.10">
    <property type="entry name" value="Cation efflux protein transmembrane domain"/>
    <property type="match status" value="1"/>
</dbReference>
<dbReference type="PANTHER" id="PTHR43840">
    <property type="entry name" value="MITOCHONDRIAL METAL TRANSPORTER 1-RELATED"/>
    <property type="match status" value="1"/>
</dbReference>
<dbReference type="NCBIfam" id="TIGR01297">
    <property type="entry name" value="CDF"/>
    <property type="match status" value="1"/>
</dbReference>
<feature type="domain" description="Cation efflux protein transmembrane" evidence="8">
    <location>
        <begin position="17"/>
        <end position="213"/>
    </location>
</feature>
<gene>
    <name evidence="10" type="ORF">ACFFK0_08770</name>
</gene>
<keyword evidence="6 7" id="KW-0472">Membrane</keyword>
<evidence type="ECO:0000256" key="2">
    <source>
        <dbReference type="ARBA" id="ARBA00008114"/>
    </source>
</evidence>
<keyword evidence="11" id="KW-1185">Reference proteome</keyword>
<comment type="caution">
    <text evidence="10">The sequence shown here is derived from an EMBL/GenBank/DDBJ whole genome shotgun (WGS) entry which is preliminary data.</text>
</comment>
<dbReference type="InterPro" id="IPR050291">
    <property type="entry name" value="CDF_Transporter"/>
</dbReference>
<evidence type="ECO:0000259" key="9">
    <source>
        <dbReference type="Pfam" id="PF16916"/>
    </source>
</evidence>
<reference evidence="10 11" key="1">
    <citation type="submission" date="2024-09" db="EMBL/GenBank/DDBJ databases">
        <authorList>
            <person name="Sun Q."/>
            <person name="Mori K."/>
        </authorList>
    </citation>
    <scope>NUCLEOTIDE SEQUENCE [LARGE SCALE GENOMIC DNA]</scope>
    <source>
        <strain evidence="10 11">CCM 7759</strain>
    </source>
</reference>
<evidence type="ECO:0000313" key="10">
    <source>
        <dbReference type="EMBL" id="MFC0212554.1"/>
    </source>
</evidence>
<feature type="domain" description="Cation efflux protein cytoplasmic" evidence="9">
    <location>
        <begin position="221"/>
        <end position="298"/>
    </location>
</feature>
<evidence type="ECO:0000313" key="11">
    <source>
        <dbReference type="Proteomes" id="UP001589776"/>
    </source>
</evidence>
<feature type="transmembrane region" description="Helical" evidence="7">
    <location>
        <begin position="84"/>
        <end position="112"/>
    </location>
</feature>
<accession>A0ABV6DIS4</accession>
<dbReference type="InterPro" id="IPR058533">
    <property type="entry name" value="Cation_efflux_TM"/>
</dbReference>
<comment type="subcellular location">
    <subcellularLocation>
        <location evidence="1">Membrane</location>
        <topology evidence="1">Multi-pass membrane protein</topology>
    </subcellularLocation>
</comment>
<dbReference type="SUPFAM" id="SSF160240">
    <property type="entry name" value="Cation efflux protein cytoplasmic domain-like"/>
    <property type="match status" value="1"/>
</dbReference>
<keyword evidence="4 7" id="KW-0812">Transmembrane</keyword>
<protein>
    <submittedName>
        <fullName evidence="10">Cation diffusion facilitator family transporter</fullName>
    </submittedName>
</protein>
<dbReference type="Pfam" id="PF16916">
    <property type="entry name" value="ZT_dimer"/>
    <property type="match status" value="1"/>
</dbReference>
<feature type="transmembrane region" description="Helical" evidence="7">
    <location>
        <begin position="118"/>
        <end position="139"/>
    </location>
</feature>
<dbReference type="RefSeq" id="WP_377469740.1">
    <property type="nucleotide sequence ID" value="NZ_JBHLWN010000031.1"/>
</dbReference>
<proteinExistence type="inferred from homology"/>
<evidence type="ECO:0000256" key="7">
    <source>
        <dbReference type="SAM" id="Phobius"/>
    </source>
</evidence>
<evidence type="ECO:0000256" key="5">
    <source>
        <dbReference type="ARBA" id="ARBA00022989"/>
    </source>
</evidence>
<evidence type="ECO:0000256" key="6">
    <source>
        <dbReference type="ARBA" id="ARBA00023136"/>
    </source>
</evidence>
<dbReference type="SUPFAM" id="SSF161111">
    <property type="entry name" value="Cation efflux protein transmembrane domain-like"/>
    <property type="match status" value="1"/>
</dbReference>
<dbReference type="InterPro" id="IPR036837">
    <property type="entry name" value="Cation_efflux_CTD_sf"/>
</dbReference>
<evidence type="ECO:0000259" key="8">
    <source>
        <dbReference type="Pfam" id="PF01545"/>
    </source>
</evidence>
<dbReference type="InterPro" id="IPR002524">
    <property type="entry name" value="Cation_efflux"/>
</dbReference>
<organism evidence="10 11">
    <name type="scientific">Paenibacillus chartarius</name>
    <dbReference type="NCBI Taxonomy" id="747481"/>
    <lineage>
        <taxon>Bacteria</taxon>
        <taxon>Bacillati</taxon>
        <taxon>Bacillota</taxon>
        <taxon>Bacilli</taxon>
        <taxon>Bacillales</taxon>
        <taxon>Paenibacillaceae</taxon>
        <taxon>Paenibacillus</taxon>
    </lineage>
</organism>
<dbReference type="InterPro" id="IPR027470">
    <property type="entry name" value="Cation_efflux_CTD"/>
</dbReference>
<dbReference type="Pfam" id="PF01545">
    <property type="entry name" value="Cation_efflux"/>
    <property type="match status" value="1"/>
</dbReference>
<name>A0ABV6DIS4_9BACL</name>
<comment type="similarity">
    <text evidence="2">Belongs to the cation diffusion facilitator (CDF) transporter (TC 2.A.4) family.</text>
</comment>
<dbReference type="EMBL" id="JBHLWN010000031">
    <property type="protein sequence ID" value="MFC0212554.1"/>
    <property type="molecule type" value="Genomic_DNA"/>
</dbReference>
<dbReference type="Proteomes" id="UP001589776">
    <property type="component" value="Unassembled WGS sequence"/>
</dbReference>
<feature type="transmembrane region" description="Helical" evidence="7">
    <location>
        <begin position="186"/>
        <end position="208"/>
    </location>
</feature>